<reference evidence="2 3" key="1">
    <citation type="submission" date="2024-09" db="EMBL/GenBank/DDBJ databases">
        <title>A chromosome-level genome assembly of Gray's grenadier anchovy, Coilia grayii.</title>
        <authorList>
            <person name="Fu Z."/>
        </authorList>
    </citation>
    <scope>NUCLEOTIDE SEQUENCE [LARGE SCALE GENOMIC DNA]</scope>
    <source>
        <strain evidence="2">G4</strain>
        <tissue evidence="2">Muscle</tissue>
    </source>
</reference>
<evidence type="ECO:0000259" key="1">
    <source>
        <dbReference type="PROSITE" id="PS51126"/>
    </source>
</evidence>
<evidence type="ECO:0000313" key="3">
    <source>
        <dbReference type="Proteomes" id="UP001591681"/>
    </source>
</evidence>
<dbReference type="Proteomes" id="UP001591681">
    <property type="component" value="Unassembled WGS sequence"/>
</dbReference>
<dbReference type="InterPro" id="IPR002710">
    <property type="entry name" value="Dilute_dom"/>
</dbReference>
<dbReference type="InterPro" id="IPR037977">
    <property type="entry name" value="CBD_Afadin"/>
</dbReference>
<comment type="caution">
    <text evidence="2">The sequence shown here is derived from an EMBL/GenBank/DDBJ whole genome shotgun (WGS) entry which is preliminary data.</text>
</comment>
<keyword evidence="3" id="KW-1185">Reference proteome</keyword>
<dbReference type="PANTHER" id="PTHR10398:SF2">
    <property type="entry name" value="AFADIN"/>
    <property type="match status" value="1"/>
</dbReference>
<name>A0ABD1IPZ7_9TELE</name>
<sequence>MSSKCPAEDAFLSAIINYTNSSTVHFKLSPTYVLYMTCRYVMSSHYRPDISPSERTHKVIAIVNKMVSMMEGVIQEVADGDQKQKNIAGALAFWMANASELLNFIKQDKDLSRITLDAQDVLAHLVQMAFKYLVHCLQSDLNNYMPAFLDDPEEQNPQRPKIGRAAHADGRHVSAAALPRERGAHHPALLQLFHFINMWLFNKLVTEADSGLCSHYWGAILRQQLSHIEAWAEKQGLELAADCHLSRIVQATTLLTMDKYSMQDVQNINNTCFKLNSLQLNALLSNYHCAPDEPYIPPLIDHVVAVAENTADELARSDGREVQLEEDPDLQLPFLLPEDGYSCDVVRNIPNGFQEFLEPLCQRGFCRLTPHPRSPGTWTVYFEGADCDSHFSADNSDMVSNFAMPFLSLLFSVSPYPMVPW</sequence>
<proteinExistence type="predicted"/>
<dbReference type="SMART" id="SM01132">
    <property type="entry name" value="DIL"/>
    <property type="match status" value="1"/>
</dbReference>
<organism evidence="2 3">
    <name type="scientific">Coilia grayii</name>
    <name type="common">Gray's grenadier anchovy</name>
    <dbReference type="NCBI Taxonomy" id="363190"/>
    <lineage>
        <taxon>Eukaryota</taxon>
        <taxon>Metazoa</taxon>
        <taxon>Chordata</taxon>
        <taxon>Craniata</taxon>
        <taxon>Vertebrata</taxon>
        <taxon>Euteleostomi</taxon>
        <taxon>Actinopterygii</taxon>
        <taxon>Neopterygii</taxon>
        <taxon>Teleostei</taxon>
        <taxon>Clupei</taxon>
        <taxon>Clupeiformes</taxon>
        <taxon>Clupeoidei</taxon>
        <taxon>Engraulidae</taxon>
        <taxon>Coilinae</taxon>
        <taxon>Coilia</taxon>
    </lineage>
</organism>
<evidence type="ECO:0000313" key="2">
    <source>
        <dbReference type="EMBL" id="KAL2076270.1"/>
    </source>
</evidence>
<dbReference type="PROSITE" id="PS51126">
    <property type="entry name" value="DILUTE"/>
    <property type="match status" value="1"/>
</dbReference>
<accession>A0ABD1IPZ7</accession>
<dbReference type="PANTHER" id="PTHR10398">
    <property type="entry name" value="AFADIN"/>
    <property type="match status" value="1"/>
</dbReference>
<feature type="domain" description="Dilute" evidence="1">
    <location>
        <begin position="64"/>
        <end position="313"/>
    </location>
</feature>
<protein>
    <recommendedName>
        <fullName evidence="1">Dilute domain-containing protein</fullName>
    </recommendedName>
</protein>
<dbReference type="InterPro" id="IPR028842">
    <property type="entry name" value="Afadin"/>
</dbReference>
<dbReference type="Pfam" id="PF01843">
    <property type="entry name" value="DIL"/>
    <property type="match status" value="1"/>
</dbReference>
<dbReference type="AlphaFoldDB" id="A0ABD1IPZ7"/>
<dbReference type="CDD" id="cd15471">
    <property type="entry name" value="Myo5p-like_CBD_afadin"/>
    <property type="match status" value="1"/>
</dbReference>
<gene>
    <name evidence="2" type="ORF">ACEWY4_028133</name>
</gene>
<dbReference type="EMBL" id="JBHFQA010000603">
    <property type="protein sequence ID" value="KAL2076270.1"/>
    <property type="molecule type" value="Genomic_DNA"/>
</dbReference>